<feature type="transmembrane region" description="Helical" evidence="6">
    <location>
        <begin position="137"/>
        <end position="158"/>
    </location>
</feature>
<name>A0ABT4LLV5_9PROT</name>
<dbReference type="RefSeq" id="WP_269424243.1">
    <property type="nucleotide sequence ID" value="NZ_JAPWGY010000005.1"/>
</dbReference>
<comment type="caution">
    <text evidence="7">The sequence shown here is derived from an EMBL/GenBank/DDBJ whole genome shotgun (WGS) entry which is preliminary data.</text>
</comment>
<evidence type="ECO:0000256" key="1">
    <source>
        <dbReference type="ARBA" id="ARBA00004651"/>
    </source>
</evidence>
<organism evidence="7 8">
    <name type="scientific">Kiloniella laminariae</name>
    <dbReference type="NCBI Taxonomy" id="454162"/>
    <lineage>
        <taxon>Bacteria</taxon>
        <taxon>Pseudomonadati</taxon>
        <taxon>Pseudomonadota</taxon>
        <taxon>Alphaproteobacteria</taxon>
        <taxon>Rhodospirillales</taxon>
        <taxon>Kiloniellaceae</taxon>
        <taxon>Kiloniella</taxon>
    </lineage>
</organism>
<keyword evidence="5 6" id="KW-0472">Membrane</keyword>
<evidence type="ECO:0000256" key="3">
    <source>
        <dbReference type="ARBA" id="ARBA00022692"/>
    </source>
</evidence>
<accession>A0ABT4LLV5</accession>
<dbReference type="PANTHER" id="PTHR30086">
    <property type="entry name" value="ARGININE EXPORTER PROTEIN ARGO"/>
    <property type="match status" value="1"/>
</dbReference>
<comment type="subcellular location">
    <subcellularLocation>
        <location evidence="1">Cell membrane</location>
        <topology evidence="1">Multi-pass membrane protein</topology>
    </subcellularLocation>
</comment>
<evidence type="ECO:0000256" key="2">
    <source>
        <dbReference type="ARBA" id="ARBA00022475"/>
    </source>
</evidence>
<evidence type="ECO:0000313" key="8">
    <source>
        <dbReference type="Proteomes" id="UP001069802"/>
    </source>
</evidence>
<proteinExistence type="predicted"/>
<feature type="transmembrane region" description="Helical" evidence="6">
    <location>
        <begin position="41"/>
        <end position="65"/>
    </location>
</feature>
<gene>
    <name evidence="7" type="ORF">O4H49_15015</name>
</gene>
<evidence type="ECO:0000313" key="7">
    <source>
        <dbReference type="EMBL" id="MCZ4282098.1"/>
    </source>
</evidence>
<protein>
    <submittedName>
        <fullName evidence="7">LysE family transporter</fullName>
    </submittedName>
</protein>
<keyword evidence="2" id="KW-1003">Cell membrane</keyword>
<feature type="transmembrane region" description="Helical" evidence="6">
    <location>
        <begin position="71"/>
        <end position="92"/>
    </location>
</feature>
<reference evidence="7" key="1">
    <citation type="submission" date="2022-12" db="EMBL/GenBank/DDBJ databases">
        <title>Bacterial isolates from different developmental stages of Nematostella vectensis.</title>
        <authorList>
            <person name="Fraune S."/>
        </authorList>
    </citation>
    <scope>NUCLEOTIDE SEQUENCE</scope>
    <source>
        <strain evidence="7">G21630-S1</strain>
    </source>
</reference>
<keyword evidence="4 6" id="KW-1133">Transmembrane helix</keyword>
<evidence type="ECO:0000256" key="4">
    <source>
        <dbReference type="ARBA" id="ARBA00022989"/>
    </source>
</evidence>
<dbReference type="EMBL" id="JAPWGY010000005">
    <property type="protein sequence ID" value="MCZ4282098.1"/>
    <property type="molecule type" value="Genomic_DNA"/>
</dbReference>
<sequence>MAEAIAIISILGVLAIGAITPGPSFILVAQISLSRSRSHGIAAAAGMGAGAIFFAILALLGLQLIFIEIDWLYAAFKVFGGLYLLYLGIRIWRGAKNTLMPSADDPAFAAAGLTHKATCLRAFFYAFMTQISNPKAAIIYSGVFAVFLPAEISFWFPMVLLPAILLLETGWYLLVACALSAPVSRNIYLRAKCSIDRIAGSLMGLLGIKLMTS</sequence>
<evidence type="ECO:0000256" key="5">
    <source>
        <dbReference type="ARBA" id="ARBA00023136"/>
    </source>
</evidence>
<dbReference type="PANTHER" id="PTHR30086:SF19">
    <property type="entry name" value="THREONINE EFFLUX PROTEIN"/>
    <property type="match status" value="1"/>
</dbReference>
<feature type="transmembrane region" description="Helical" evidence="6">
    <location>
        <begin position="170"/>
        <end position="188"/>
    </location>
</feature>
<dbReference type="Proteomes" id="UP001069802">
    <property type="component" value="Unassembled WGS sequence"/>
</dbReference>
<dbReference type="InterPro" id="IPR001123">
    <property type="entry name" value="LeuE-type"/>
</dbReference>
<keyword evidence="8" id="KW-1185">Reference proteome</keyword>
<evidence type="ECO:0000256" key="6">
    <source>
        <dbReference type="SAM" id="Phobius"/>
    </source>
</evidence>
<dbReference type="Pfam" id="PF01810">
    <property type="entry name" value="LysE"/>
    <property type="match status" value="1"/>
</dbReference>
<feature type="transmembrane region" description="Helical" evidence="6">
    <location>
        <begin position="6"/>
        <end position="29"/>
    </location>
</feature>
<keyword evidence="3 6" id="KW-0812">Transmembrane</keyword>